<dbReference type="InterPro" id="IPR053905">
    <property type="entry name" value="EF-G-like_DII"/>
</dbReference>
<protein>
    <recommendedName>
        <fullName evidence="2 8">Translation initiation factor IF-2</fullName>
    </recommendedName>
</protein>
<dbReference type="InterPro" id="IPR036925">
    <property type="entry name" value="TIF_IF2_dom3_sf"/>
</dbReference>
<dbReference type="Gene3D" id="2.40.30.10">
    <property type="entry name" value="Translation factors"/>
    <property type="match status" value="2"/>
</dbReference>
<dbReference type="GO" id="GO:0005525">
    <property type="term" value="F:GTP binding"/>
    <property type="evidence" value="ECO:0007669"/>
    <property type="project" value="UniProtKB-KW"/>
</dbReference>
<evidence type="ECO:0000256" key="4">
    <source>
        <dbReference type="ARBA" id="ARBA00022540"/>
    </source>
</evidence>
<dbReference type="FunFam" id="2.40.30.10:FF:000007">
    <property type="entry name" value="Translation initiation factor IF-2"/>
    <property type="match status" value="1"/>
</dbReference>
<feature type="compositionally biased region" description="Pro residues" evidence="10">
    <location>
        <begin position="166"/>
        <end position="180"/>
    </location>
</feature>
<dbReference type="CDD" id="cd01887">
    <property type="entry name" value="IF2_eIF5B"/>
    <property type="match status" value="1"/>
</dbReference>
<dbReference type="GO" id="GO:0003743">
    <property type="term" value="F:translation initiation factor activity"/>
    <property type="evidence" value="ECO:0007669"/>
    <property type="project" value="UniProtKB-UniRule"/>
</dbReference>
<dbReference type="Pfam" id="PF08364">
    <property type="entry name" value="IF2_assoc"/>
    <property type="match status" value="1"/>
</dbReference>
<dbReference type="SUPFAM" id="SSF52156">
    <property type="entry name" value="Initiation factor IF2/eIF5b, domain 3"/>
    <property type="match status" value="1"/>
</dbReference>
<comment type="subcellular location">
    <subcellularLocation>
        <location evidence="8">Cytoplasm</location>
    </subcellularLocation>
</comment>
<dbReference type="Gene3D" id="3.30.56.50">
    <property type="entry name" value="Putative DNA-binding domain, N-terminal subdomain of bacterial translation initiation factor IF2"/>
    <property type="match status" value="1"/>
</dbReference>
<dbReference type="Pfam" id="PF11987">
    <property type="entry name" value="IF-2"/>
    <property type="match status" value="1"/>
</dbReference>
<keyword evidence="7 8" id="KW-0342">GTP-binding</keyword>
<dbReference type="InterPro" id="IPR009061">
    <property type="entry name" value="DNA-bd_dom_put_sf"/>
</dbReference>
<evidence type="ECO:0000256" key="6">
    <source>
        <dbReference type="ARBA" id="ARBA00022917"/>
    </source>
</evidence>
<dbReference type="EMBL" id="CP157802">
    <property type="protein sequence ID" value="XBQ18499.1"/>
    <property type="molecule type" value="Genomic_DNA"/>
</dbReference>
<evidence type="ECO:0000259" key="11">
    <source>
        <dbReference type="PROSITE" id="PS51722"/>
    </source>
</evidence>
<keyword evidence="5 8" id="KW-0547">Nucleotide-binding</keyword>
<feature type="region of interest" description="Disordered" evidence="10">
    <location>
        <begin position="86"/>
        <end position="258"/>
    </location>
</feature>
<organism evidence="12">
    <name type="scientific">Marinobacter sp. MMG032</name>
    <dbReference type="NCBI Taxonomy" id="3158548"/>
    <lineage>
        <taxon>Bacteria</taxon>
        <taxon>Pseudomonadati</taxon>
        <taxon>Pseudomonadota</taxon>
        <taxon>Gammaproteobacteria</taxon>
        <taxon>Pseudomonadales</taxon>
        <taxon>Marinobacteraceae</taxon>
        <taxon>Marinobacter</taxon>
    </lineage>
</organism>
<keyword evidence="4 8" id="KW-0396">Initiation factor</keyword>
<feature type="compositionally biased region" description="Basic and acidic residues" evidence="10">
    <location>
        <begin position="151"/>
        <end position="162"/>
    </location>
</feature>
<keyword evidence="6 8" id="KW-0648">Protein biosynthesis</keyword>
<dbReference type="Gene3D" id="3.40.50.10050">
    <property type="entry name" value="Translation initiation factor IF- 2, domain 3"/>
    <property type="match status" value="1"/>
</dbReference>
<feature type="binding site" evidence="8">
    <location>
        <begin position="454"/>
        <end position="457"/>
    </location>
    <ligand>
        <name>GTP</name>
        <dbReference type="ChEBI" id="CHEBI:37565"/>
    </ligand>
</feature>
<evidence type="ECO:0000256" key="1">
    <source>
        <dbReference type="ARBA" id="ARBA00007733"/>
    </source>
</evidence>
<dbReference type="AlphaFoldDB" id="A0AAU7MJE4"/>
<dbReference type="FunFam" id="3.40.50.300:FF:000019">
    <property type="entry name" value="Translation initiation factor IF-2"/>
    <property type="match status" value="1"/>
</dbReference>
<dbReference type="SUPFAM" id="SSF46955">
    <property type="entry name" value="Putative DNA-binding domain"/>
    <property type="match status" value="1"/>
</dbReference>
<gene>
    <name evidence="8 12" type="primary">infB</name>
    <name evidence="12" type="ORF">ABNF92_13705</name>
</gene>
<feature type="binding site" evidence="8">
    <location>
        <begin position="354"/>
        <end position="361"/>
    </location>
    <ligand>
        <name>GTP</name>
        <dbReference type="ChEBI" id="CHEBI:37565"/>
    </ligand>
</feature>
<evidence type="ECO:0000256" key="8">
    <source>
        <dbReference type="HAMAP-Rule" id="MF_00100"/>
    </source>
</evidence>
<feature type="region of interest" description="G-domain" evidence="8">
    <location>
        <begin position="348"/>
        <end position="496"/>
    </location>
</feature>
<evidence type="ECO:0000256" key="3">
    <source>
        <dbReference type="ARBA" id="ARBA00022490"/>
    </source>
</evidence>
<comment type="similarity">
    <text evidence="1 8 9">Belongs to the TRAFAC class translation factor GTPase superfamily. Classic translation factor GTPase family. IF-2 subfamily.</text>
</comment>
<comment type="function">
    <text evidence="8 9">One of the essential components for the initiation of protein synthesis. Protects formylmethionyl-tRNA from spontaneous hydrolysis and promotes its binding to the 30S ribosomal subunits. Also involved in the hydrolysis of GTP during the formation of the 70S ribosomal complex.</text>
</comment>
<dbReference type="SUPFAM" id="SSF52540">
    <property type="entry name" value="P-loop containing nucleoside triphosphate hydrolases"/>
    <property type="match status" value="1"/>
</dbReference>
<proteinExistence type="inferred from homology"/>
<evidence type="ECO:0000256" key="2">
    <source>
        <dbReference type="ARBA" id="ARBA00020675"/>
    </source>
</evidence>
<dbReference type="PANTHER" id="PTHR43381">
    <property type="entry name" value="TRANSLATION INITIATION FACTOR IF-2-RELATED"/>
    <property type="match status" value="1"/>
</dbReference>
<accession>A0AAU7MJE4</accession>
<feature type="compositionally biased region" description="Basic residues" evidence="10">
    <location>
        <begin position="207"/>
        <end position="218"/>
    </location>
</feature>
<sequence length="849" mass="92900">MAEVTVKQLAEDVGAPVDRLLKQIVEAGLKARSENDSVSSDEKQQLLAYLRKTHGEADAEPRKITLKRKTTTTLKAGKAKTVNVEVRKRRTYIKRAELQPEAEAPKPEEPVAEQQPEQPPVEEAPKVAAEQAPQAEVEKPAEAATSEQPEQAEKPEPKKEPEPEPEPVPAPEDMPMPPPEGEGKDRKPKKKKEKVRERGDEIEEGKPKKKQAGHRGPRSRPVEEPLVISEDEEETTLRKPLRAKKKPKEKRHGFERPTKPMVREVEIPETISVGDLAQRMAVKSADVIKTLMGMGVMATINQALDQETAVLVTEELGHKAKTVSEDAFEEEVLSEFSFEGGEKTKRAPVVSVMGHVDHGKTSLLDYIRRTKVASGESGGITQHIGAYHVETDHGMVSFLDTPGHAAFTAMRARGAQCTDIVVLVVAADDGVMPQTKEAVDHARSAGVPIVVAINKMDKEEADPDRVKTELAGMEVIPEDWGGDVQFVPVSAHTGEGIEDLLEALLLQAEVLELEAATDAPAKGVVVESSLERGRGSVATVLVQNGTLRQGDMVVAGSYFGKVRAMTDEAGKQVKEAGPSIPVEILGLNGTPDAGDEFFAVADEKKAKELAEFRQSREREQRLQRQQAAKLENLFENMGKDEVKTLNVVLKTDVRGSLEAITKALQDLGNDEVQVKIVSSGVGGIAETDVSLAMATNAVIFGFNVRADSASKRLVEQEGLDLRYYSIIYNLIDDVKAALTGMLAPEFREDIVGIADVRDVFRSPKFGQVAGCMVTEGTVYRNKPIRVLRDNVVIFEGELESLRRFKDDVPEVRNGMECGIGVKGYDVKVGDQIEVFDRVRVERKLESTGA</sequence>
<feature type="compositionally biased region" description="Basic and acidic residues" evidence="10">
    <location>
        <begin position="94"/>
        <end position="109"/>
    </location>
</feature>
<dbReference type="RefSeq" id="WP_291908303.1">
    <property type="nucleotide sequence ID" value="NZ_CP157802.1"/>
</dbReference>
<dbReference type="InterPro" id="IPR009000">
    <property type="entry name" value="Transl_B-barrel_sf"/>
</dbReference>
<dbReference type="FunFam" id="2.40.30.10:FF:000008">
    <property type="entry name" value="Translation initiation factor IF-2"/>
    <property type="match status" value="1"/>
</dbReference>
<evidence type="ECO:0000256" key="5">
    <source>
        <dbReference type="ARBA" id="ARBA00022741"/>
    </source>
</evidence>
<dbReference type="InterPro" id="IPR027417">
    <property type="entry name" value="P-loop_NTPase"/>
</dbReference>
<dbReference type="Pfam" id="PF04760">
    <property type="entry name" value="IF2_N"/>
    <property type="match status" value="2"/>
</dbReference>
<evidence type="ECO:0000256" key="7">
    <source>
        <dbReference type="ARBA" id="ARBA00023134"/>
    </source>
</evidence>
<dbReference type="GO" id="GO:0003924">
    <property type="term" value="F:GTPase activity"/>
    <property type="evidence" value="ECO:0007669"/>
    <property type="project" value="UniProtKB-UniRule"/>
</dbReference>
<dbReference type="InterPro" id="IPR013575">
    <property type="entry name" value="IF2_assoc_dom_bac"/>
</dbReference>
<dbReference type="InterPro" id="IPR000795">
    <property type="entry name" value="T_Tr_GTP-bd_dom"/>
</dbReference>
<dbReference type="PANTHER" id="PTHR43381:SF5">
    <property type="entry name" value="TR-TYPE G DOMAIN-CONTAINING PROTEIN"/>
    <property type="match status" value="1"/>
</dbReference>
<dbReference type="Pfam" id="PF22042">
    <property type="entry name" value="EF-G_D2"/>
    <property type="match status" value="1"/>
</dbReference>
<dbReference type="HAMAP" id="MF_00100_B">
    <property type="entry name" value="IF_2_B"/>
    <property type="match status" value="1"/>
</dbReference>
<dbReference type="CDD" id="cd03692">
    <property type="entry name" value="mtIF2_IVc"/>
    <property type="match status" value="1"/>
</dbReference>
<evidence type="ECO:0000313" key="12">
    <source>
        <dbReference type="EMBL" id="XBQ18499.1"/>
    </source>
</evidence>
<feature type="binding site" evidence="8">
    <location>
        <begin position="400"/>
        <end position="404"/>
    </location>
    <ligand>
        <name>GTP</name>
        <dbReference type="ChEBI" id="CHEBI:37565"/>
    </ligand>
</feature>
<name>A0AAU7MJE4_9GAMM</name>
<dbReference type="GO" id="GO:0005829">
    <property type="term" value="C:cytosol"/>
    <property type="evidence" value="ECO:0007669"/>
    <property type="project" value="TreeGrafter"/>
</dbReference>
<dbReference type="NCBIfam" id="TIGR00231">
    <property type="entry name" value="small_GTP"/>
    <property type="match status" value="1"/>
</dbReference>
<feature type="domain" description="Tr-type G" evidence="11">
    <location>
        <begin position="345"/>
        <end position="512"/>
    </location>
</feature>
<feature type="compositionally biased region" description="Low complexity" evidence="10">
    <location>
        <begin position="126"/>
        <end position="135"/>
    </location>
</feature>
<dbReference type="InterPro" id="IPR006847">
    <property type="entry name" value="IF2_N"/>
</dbReference>
<dbReference type="Gene3D" id="3.40.50.300">
    <property type="entry name" value="P-loop containing nucleotide triphosphate hydrolases"/>
    <property type="match status" value="1"/>
</dbReference>
<evidence type="ECO:0000256" key="9">
    <source>
        <dbReference type="RuleBase" id="RU000644"/>
    </source>
</evidence>
<dbReference type="FunFam" id="3.40.50.10050:FF:000001">
    <property type="entry name" value="Translation initiation factor IF-2"/>
    <property type="match status" value="1"/>
</dbReference>
<dbReference type="InterPro" id="IPR044145">
    <property type="entry name" value="IF2_II"/>
</dbReference>
<dbReference type="InterPro" id="IPR023115">
    <property type="entry name" value="TIF_IF2_dom3"/>
</dbReference>
<dbReference type="Pfam" id="PF00009">
    <property type="entry name" value="GTP_EFTU"/>
    <property type="match status" value="1"/>
</dbReference>
<dbReference type="NCBIfam" id="TIGR00487">
    <property type="entry name" value="IF-2"/>
    <property type="match status" value="1"/>
</dbReference>
<dbReference type="InterPro" id="IPR005225">
    <property type="entry name" value="Small_GTP-bd"/>
</dbReference>
<dbReference type="CDD" id="cd03702">
    <property type="entry name" value="IF2_mtIF2_II"/>
    <property type="match status" value="1"/>
</dbReference>
<dbReference type="SUPFAM" id="SSF50447">
    <property type="entry name" value="Translation proteins"/>
    <property type="match status" value="2"/>
</dbReference>
<feature type="compositionally biased region" description="Basic residues" evidence="10">
    <location>
        <begin position="239"/>
        <end position="251"/>
    </location>
</feature>
<dbReference type="InterPro" id="IPR015760">
    <property type="entry name" value="TIF_IF2"/>
</dbReference>
<dbReference type="PROSITE" id="PS51722">
    <property type="entry name" value="G_TR_2"/>
    <property type="match status" value="1"/>
</dbReference>
<dbReference type="KEGG" id="mamm:ABNF92_13705"/>
<dbReference type="PROSITE" id="PS01176">
    <property type="entry name" value="IF2"/>
    <property type="match status" value="1"/>
</dbReference>
<evidence type="ECO:0000256" key="10">
    <source>
        <dbReference type="SAM" id="MobiDB-lite"/>
    </source>
</evidence>
<keyword evidence="3 8" id="KW-0963">Cytoplasm</keyword>
<dbReference type="InterPro" id="IPR000178">
    <property type="entry name" value="TF_IF2_bacterial-like"/>
</dbReference>
<reference evidence="12" key="1">
    <citation type="submission" date="2024-05" db="EMBL/GenBank/DDBJ databases">
        <title>Draft Genome Sequences of Flagellimonas sp. MMG031 and Marinobacter sp. MMG032 Isolated from the dinoflagellate Symbiodinium pilosum.</title>
        <authorList>
            <person name="Shikuma N.J."/>
            <person name="Farrell M.V."/>
        </authorList>
    </citation>
    <scope>NUCLEOTIDE SEQUENCE</scope>
    <source>
        <strain evidence="12">MMG032</strain>
    </source>
</reference>